<protein>
    <submittedName>
        <fullName evidence="2">Uncharacterized protein</fullName>
    </submittedName>
</protein>
<name>A0ABN3FJV2_9ACTN</name>
<proteinExistence type="predicted"/>
<evidence type="ECO:0000256" key="1">
    <source>
        <dbReference type="SAM" id="MobiDB-lite"/>
    </source>
</evidence>
<sequence length="110" mass="11260">MAPTANSLRRALKRTRNGATPDNAEAAVLLQARNENPADLATSTARPPDADLEAADRPSVITYSTAPVTGDGGGDNRTNADCSSTRDTSGSVADQHAASIPSDAGVISPW</sequence>
<accession>A0ABN3FJV2</accession>
<reference evidence="2 3" key="1">
    <citation type="journal article" date="2019" name="Int. J. Syst. Evol. Microbiol.">
        <title>The Global Catalogue of Microorganisms (GCM) 10K type strain sequencing project: providing services to taxonomists for standard genome sequencing and annotation.</title>
        <authorList>
            <consortium name="The Broad Institute Genomics Platform"/>
            <consortium name="The Broad Institute Genome Sequencing Center for Infectious Disease"/>
            <person name="Wu L."/>
            <person name="Ma J."/>
        </authorList>
    </citation>
    <scope>NUCLEOTIDE SEQUENCE [LARGE SCALE GENOMIC DNA]</scope>
    <source>
        <strain evidence="2 3">JCM 4316</strain>
    </source>
</reference>
<gene>
    <name evidence="2" type="ORF">GCM10010246_13610</name>
</gene>
<dbReference type="EMBL" id="BAAASD010000004">
    <property type="protein sequence ID" value="GAA2331689.1"/>
    <property type="molecule type" value="Genomic_DNA"/>
</dbReference>
<feature type="compositionally biased region" description="Polar residues" evidence="1">
    <location>
        <begin position="76"/>
        <end position="92"/>
    </location>
</feature>
<evidence type="ECO:0000313" key="2">
    <source>
        <dbReference type="EMBL" id="GAA2331689.1"/>
    </source>
</evidence>
<feature type="region of interest" description="Disordered" evidence="1">
    <location>
        <begin position="1"/>
        <end position="110"/>
    </location>
</feature>
<evidence type="ECO:0000313" key="3">
    <source>
        <dbReference type="Proteomes" id="UP001500253"/>
    </source>
</evidence>
<keyword evidence="3" id="KW-1185">Reference proteome</keyword>
<organism evidence="2 3">
    <name type="scientific">Streptomyces cuspidosporus</name>
    <dbReference type="NCBI Taxonomy" id="66882"/>
    <lineage>
        <taxon>Bacteria</taxon>
        <taxon>Bacillati</taxon>
        <taxon>Actinomycetota</taxon>
        <taxon>Actinomycetes</taxon>
        <taxon>Kitasatosporales</taxon>
        <taxon>Streptomycetaceae</taxon>
        <taxon>Streptomyces</taxon>
    </lineage>
</organism>
<comment type="caution">
    <text evidence="2">The sequence shown here is derived from an EMBL/GenBank/DDBJ whole genome shotgun (WGS) entry which is preliminary data.</text>
</comment>
<dbReference type="Proteomes" id="UP001500253">
    <property type="component" value="Unassembled WGS sequence"/>
</dbReference>